<dbReference type="NCBIfam" id="NF003717">
    <property type="entry name" value="PRK05327.1"/>
    <property type="match status" value="1"/>
</dbReference>
<dbReference type="CDD" id="cd00165">
    <property type="entry name" value="S4"/>
    <property type="match status" value="1"/>
</dbReference>
<dbReference type="PROSITE" id="PS50889">
    <property type="entry name" value="S4"/>
    <property type="match status" value="1"/>
</dbReference>
<dbReference type="HAMAP" id="MF_01306_B">
    <property type="entry name" value="Ribosomal_uS4_B"/>
    <property type="match status" value="1"/>
</dbReference>
<dbReference type="RefSeq" id="WP_143184231.1">
    <property type="nucleotide sequence ID" value="NZ_FQYR01000004.1"/>
</dbReference>
<comment type="function">
    <text evidence="7">One of the primary rRNA binding proteins, it binds directly to 16S rRNA where it nucleates assembly of the body of the 30S subunit.</text>
</comment>
<keyword evidence="5 7" id="KW-0687">Ribonucleoprotein</keyword>
<organism evidence="11 12">
    <name type="scientific">Rubritalea squalenifaciens DSM 18772</name>
    <dbReference type="NCBI Taxonomy" id="1123071"/>
    <lineage>
        <taxon>Bacteria</taxon>
        <taxon>Pseudomonadati</taxon>
        <taxon>Verrucomicrobiota</taxon>
        <taxon>Verrucomicrobiia</taxon>
        <taxon>Verrucomicrobiales</taxon>
        <taxon>Rubritaleaceae</taxon>
        <taxon>Rubritalea</taxon>
    </lineage>
</organism>
<dbReference type="InterPro" id="IPR002942">
    <property type="entry name" value="S4_RNA-bd"/>
</dbReference>
<dbReference type="OrthoDB" id="9803672at2"/>
<dbReference type="Gene3D" id="1.10.1050.10">
    <property type="entry name" value="Ribosomal Protein S4 Delta 41, Chain A, domain 1"/>
    <property type="match status" value="1"/>
</dbReference>
<dbReference type="InterPro" id="IPR036986">
    <property type="entry name" value="S4_RNA-bd_sf"/>
</dbReference>
<proteinExistence type="inferred from homology"/>
<evidence type="ECO:0000313" key="12">
    <source>
        <dbReference type="Proteomes" id="UP000184510"/>
    </source>
</evidence>
<dbReference type="PROSITE" id="PS00632">
    <property type="entry name" value="RIBOSOMAL_S4"/>
    <property type="match status" value="1"/>
</dbReference>
<keyword evidence="2 7" id="KW-0699">rRNA-binding</keyword>
<evidence type="ECO:0000256" key="7">
    <source>
        <dbReference type="HAMAP-Rule" id="MF_01306"/>
    </source>
</evidence>
<dbReference type="GO" id="GO:0015935">
    <property type="term" value="C:small ribosomal subunit"/>
    <property type="evidence" value="ECO:0007669"/>
    <property type="project" value="InterPro"/>
</dbReference>
<comment type="subunit">
    <text evidence="7">Part of the 30S ribosomal subunit. Contacts protein S5. The interaction surface between S4 and S5 is involved in control of translational fidelity.</text>
</comment>
<dbReference type="STRING" id="1123071.SAMN02745181_2665"/>
<evidence type="ECO:0000256" key="6">
    <source>
        <dbReference type="ARBA" id="ARBA00035254"/>
    </source>
</evidence>
<dbReference type="AlphaFoldDB" id="A0A1M6MAD7"/>
<dbReference type="Pfam" id="PF01479">
    <property type="entry name" value="S4"/>
    <property type="match status" value="1"/>
</dbReference>
<dbReference type="InterPro" id="IPR001912">
    <property type="entry name" value="Ribosomal_uS4_N"/>
</dbReference>
<evidence type="ECO:0000256" key="8">
    <source>
        <dbReference type="RuleBase" id="RU003699"/>
    </source>
</evidence>
<feature type="domain" description="Small ribosomal subunit protein uS4 N-terminal" evidence="10">
    <location>
        <begin position="3"/>
        <end position="92"/>
    </location>
</feature>
<dbReference type="InterPro" id="IPR022801">
    <property type="entry name" value="Ribosomal_uS4"/>
</dbReference>
<sequence length="203" mass="22860">MARYIGPKDKISRRFGVALFGPSKALERRNFPPGQHGLRAGRRKKSDYSVALGEKQKLRFQYGVLEKQFRAYYAEAARQRGITGDTLVRLLETRLDNVCYRLGFGNTRSAARQFVNHGHVTVNGTKVDIASYQCKPGDVIEVAKKPSSQQLGLRALDLTQAVPLKDWLTIDREKMSGTVARLPEPEDMDHGVNVQLVVELYSR</sequence>
<dbReference type="GO" id="GO:0006412">
    <property type="term" value="P:translation"/>
    <property type="evidence" value="ECO:0007669"/>
    <property type="project" value="UniProtKB-UniRule"/>
</dbReference>
<keyword evidence="4 7" id="KW-0689">Ribosomal protein</keyword>
<dbReference type="FunCoup" id="A0A1M6MAD7">
    <property type="interactions" value="613"/>
</dbReference>
<protein>
    <recommendedName>
        <fullName evidence="6 7">Small ribosomal subunit protein uS4</fullName>
    </recommendedName>
</protein>
<evidence type="ECO:0000256" key="2">
    <source>
        <dbReference type="ARBA" id="ARBA00022730"/>
    </source>
</evidence>
<dbReference type="PANTHER" id="PTHR11831">
    <property type="entry name" value="30S 40S RIBOSOMAL PROTEIN"/>
    <property type="match status" value="1"/>
</dbReference>
<dbReference type="PANTHER" id="PTHR11831:SF4">
    <property type="entry name" value="SMALL RIBOSOMAL SUBUNIT PROTEIN US4M"/>
    <property type="match status" value="1"/>
</dbReference>
<evidence type="ECO:0000259" key="9">
    <source>
        <dbReference type="SMART" id="SM00363"/>
    </source>
</evidence>
<name>A0A1M6MAD7_9BACT</name>
<dbReference type="InterPro" id="IPR018079">
    <property type="entry name" value="Ribosomal_uS4_CS"/>
</dbReference>
<dbReference type="Proteomes" id="UP000184510">
    <property type="component" value="Unassembled WGS sequence"/>
</dbReference>
<dbReference type="InterPro" id="IPR005709">
    <property type="entry name" value="Ribosomal_uS4_bac-type"/>
</dbReference>
<dbReference type="GO" id="GO:0003735">
    <property type="term" value="F:structural constituent of ribosome"/>
    <property type="evidence" value="ECO:0007669"/>
    <property type="project" value="InterPro"/>
</dbReference>
<evidence type="ECO:0000313" key="11">
    <source>
        <dbReference type="EMBL" id="SHJ80409.1"/>
    </source>
</evidence>
<dbReference type="GO" id="GO:0019843">
    <property type="term" value="F:rRNA binding"/>
    <property type="evidence" value="ECO:0007669"/>
    <property type="project" value="UniProtKB-UniRule"/>
</dbReference>
<accession>A0A1M6MAD7</accession>
<evidence type="ECO:0000256" key="1">
    <source>
        <dbReference type="ARBA" id="ARBA00007465"/>
    </source>
</evidence>
<comment type="function">
    <text evidence="7">With S5 and S12 plays an important role in translational accuracy.</text>
</comment>
<keyword evidence="3 7" id="KW-0694">RNA-binding</keyword>
<evidence type="ECO:0000256" key="3">
    <source>
        <dbReference type="ARBA" id="ARBA00022884"/>
    </source>
</evidence>
<dbReference type="SMART" id="SM00363">
    <property type="entry name" value="S4"/>
    <property type="match status" value="1"/>
</dbReference>
<keyword evidence="12" id="KW-1185">Reference proteome</keyword>
<dbReference type="EMBL" id="FQYR01000004">
    <property type="protein sequence ID" value="SHJ80409.1"/>
    <property type="molecule type" value="Genomic_DNA"/>
</dbReference>
<dbReference type="FunFam" id="3.10.290.10:FF:000001">
    <property type="entry name" value="30S ribosomal protein S4"/>
    <property type="match status" value="1"/>
</dbReference>
<dbReference type="NCBIfam" id="TIGR01017">
    <property type="entry name" value="rpsD_bact"/>
    <property type="match status" value="1"/>
</dbReference>
<dbReference type="Pfam" id="PF00163">
    <property type="entry name" value="Ribosomal_S4"/>
    <property type="match status" value="1"/>
</dbReference>
<evidence type="ECO:0000256" key="4">
    <source>
        <dbReference type="ARBA" id="ARBA00022980"/>
    </source>
</evidence>
<comment type="similarity">
    <text evidence="1 7 8">Belongs to the universal ribosomal protein uS4 family.</text>
</comment>
<evidence type="ECO:0000259" key="10">
    <source>
        <dbReference type="SMART" id="SM01390"/>
    </source>
</evidence>
<dbReference type="GO" id="GO:0042274">
    <property type="term" value="P:ribosomal small subunit biogenesis"/>
    <property type="evidence" value="ECO:0007669"/>
    <property type="project" value="TreeGrafter"/>
</dbReference>
<reference evidence="11 12" key="1">
    <citation type="submission" date="2016-11" db="EMBL/GenBank/DDBJ databases">
        <authorList>
            <person name="Jaros S."/>
            <person name="Januszkiewicz K."/>
            <person name="Wedrychowicz H."/>
        </authorList>
    </citation>
    <scope>NUCLEOTIDE SEQUENCE [LARGE SCALE GENOMIC DNA]</scope>
    <source>
        <strain evidence="11 12">DSM 18772</strain>
    </source>
</reference>
<dbReference type="Gene3D" id="3.10.290.10">
    <property type="entry name" value="RNA-binding S4 domain"/>
    <property type="match status" value="1"/>
</dbReference>
<gene>
    <name evidence="7" type="primary">rpsD</name>
    <name evidence="11" type="ORF">SAMN02745181_2665</name>
</gene>
<dbReference type="SMART" id="SM01390">
    <property type="entry name" value="Ribosomal_S4"/>
    <property type="match status" value="1"/>
</dbReference>
<dbReference type="InParanoid" id="A0A1M6MAD7"/>
<feature type="domain" description="RNA-binding S4" evidence="9">
    <location>
        <begin position="93"/>
        <end position="152"/>
    </location>
</feature>
<dbReference type="SUPFAM" id="SSF55174">
    <property type="entry name" value="Alpha-L RNA-binding motif"/>
    <property type="match status" value="1"/>
</dbReference>
<evidence type="ECO:0000256" key="5">
    <source>
        <dbReference type="ARBA" id="ARBA00023274"/>
    </source>
</evidence>